<accession>A0AAD3P7Q6</accession>
<reference evidence="3" key="1">
    <citation type="submission" date="2023-05" db="EMBL/GenBank/DDBJ databases">
        <title>Nepenthes gracilis genome sequencing.</title>
        <authorList>
            <person name="Fukushima K."/>
        </authorList>
    </citation>
    <scope>NUCLEOTIDE SEQUENCE</scope>
    <source>
        <strain evidence="3">SING2019-196</strain>
    </source>
</reference>
<dbReference type="PANTHER" id="PTHR34807:SF3">
    <property type="entry name" value="OS08G0270800 PROTEIN"/>
    <property type="match status" value="1"/>
</dbReference>
<feature type="coiled-coil region" evidence="1">
    <location>
        <begin position="27"/>
        <end position="61"/>
    </location>
</feature>
<keyword evidence="4" id="KW-1185">Reference proteome</keyword>
<comment type="caution">
    <text evidence="3">The sequence shown here is derived from an EMBL/GenBank/DDBJ whole genome shotgun (WGS) entry which is preliminary data.</text>
</comment>
<evidence type="ECO:0000256" key="1">
    <source>
        <dbReference type="SAM" id="Coils"/>
    </source>
</evidence>
<protein>
    <submittedName>
        <fullName evidence="3">Uncharacterized protein</fullName>
    </submittedName>
</protein>
<dbReference type="PANTHER" id="PTHR34807">
    <property type="entry name" value="OS08G0270800 PROTEIN"/>
    <property type="match status" value="1"/>
</dbReference>
<evidence type="ECO:0000313" key="3">
    <source>
        <dbReference type="EMBL" id="GMG99303.1"/>
    </source>
</evidence>
<name>A0AAD3P7Q6_NEPGR</name>
<keyword evidence="1" id="KW-0175">Coiled coil</keyword>
<feature type="region of interest" description="Disordered" evidence="2">
    <location>
        <begin position="1"/>
        <end position="20"/>
    </location>
</feature>
<proteinExistence type="predicted"/>
<dbReference type="Proteomes" id="UP001279734">
    <property type="component" value="Unassembled WGS sequence"/>
</dbReference>
<sequence length="192" mass="22369">MKDSRQSCLPDDELRTMRKHQTPLPDYLGLQKEIVSKKRKLHEAKQRKAILLAEIRFLRQRRKFLLKGPSQRMNREQVFVLPQKQVAECKAHVKERYCGSNAKALENQNPTMETPLKSGHAEKSNSKEAVGMEPFGVVSKIKNLLKRGNKVDKRNVAWQDQLTLKVAWENWGQDIQEFIHQNGEDQNQMLLQ</sequence>
<evidence type="ECO:0000313" key="4">
    <source>
        <dbReference type="Proteomes" id="UP001279734"/>
    </source>
</evidence>
<organism evidence="3 4">
    <name type="scientific">Nepenthes gracilis</name>
    <name type="common">Slender pitcher plant</name>
    <dbReference type="NCBI Taxonomy" id="150966"/>
    <lineage>
        <taxon>Eukaryota</taxon>
        <taxon>Viridiplantae</taxon>
        <taxon>Streptophyta</taxon>
        <taxon>Embryophyta</taxon>
        <taxon>Tracheophyta</taxon>
        <taxon>Spermatophyta</taxon>
        <taxon>Magnoliopsida</taxon>
        <taxon>eudicotyledons</taxon>
        <taxon>Gunneridae</taxon>
        <taxon>Pentapetalae</taxon>
        <taxon>Caryophyllales</taxon>
        <taxon>Nepenthaceae</taxon>
        <taxon>Nepenthes</taxon>
    </lineage>
</organism>
<dbReference type="AlphaFoldDB" id="A0AAD3P7Q6"/>
<gene>
    <name evidence="3" type="ORF">Nepgr_001143</name>
</gene>
<evidence type="ECO:0000256" key="2">
    <source>
        <dbReference type="SAM" id="MobiDB-lite"/>
    </source>
</evidence>
<feature type="region of interest" description="Disordered" evidence="2">
    <location>
        <begin position="108"/>
        <end position="128"/>
    </location>
</feature>
<dbReference type="EMBL" id="BSYO01000001">
    <property type="protein sequence ID" value="GMG99303.1"/>
    <property type="molecule type" value="Genomic_DNA"/>
</dbReference>